<reference evidence="2 3" key="1">
    <citation type="journal article" date="2015" name="Proc. Natl. Acad. Sci. U.S.A.">
        <title>The resurrection genome of Boea hygrometrica: A blueprint for survival of dehydration.</title>
        <authorList>
            <person name="Xiao L."/>
            <person name="Yang G."/>
            <person name="Zhang L."/>
            <person name="Yang X."/>
            <person name="Zhao S."/>
            <person name="Ji Z."/>
            <person name="Zhou Q."/>
            <person name="Hu M."/>
            <person name="Wang Y."/>
            <person name="Chen M."/>
            <person name="Xu Y."/>
            <person name="Jin H."/>
            <person name="Xiao X."/>
            <person name="Hu G."/>
            <person name="Bao F."/>
            <person name="Hu Y."/>
            <person name="Wan P."/>
            <person name="Li L."/>
            <person name="Deng X."/>
            <person name="Kuang T."/>
            <person name="Xiang C."/>
            <person name="Zhu J.K."/>
            <person name="Oliver M.J."/>
            <person name="He Y."/>
        </authorList>
    </citation>
    <scope>NUCLEOTIDE SEQUENCE [LARGE SCALE GENOMIC DNA]</scope>
    <source>
        <strain evidence="3">cv. XS01</strain>
    </source>
</reference>
<evidence type="ECO:0000313" key="3">
    <source>
        <dbReference type="Proteomes" id="UP000250235"/>
    </source>
</evidence>
<gene>
    <name evidence="2" type="ORF">F511_44891</name>
</gene>
<feature type="compositionally biased region" description="Basic and acidic residues" evidence="1">
    <location>
        <begin position="72"/>
        <end position="81"/>
    </location>
</feature>
<evidence type="ECO:0000256" key="1">
    <source>
        <dbReference type="SAM" id="MobiDB-lite"/>
    </source>
</evidence>
<protein>
    <submittedName>
        <fullName evidence="2">Arogenate dehydrogenase 1, chloroplastic</fullName>
    </submittedName>
</protein>
<accession>A0A2Z6ZXV3</accession>
<organism evidence="2 3">
    <name type="scientific">Dorcoceras hygrometricum</name>
    <dbReference type="NCBI Taxonomy" id="472368"/>
    <lineage>
        <taxon>Eukaryota</taxon>
        <taxon>Viridiplantae</taxon>
        <taxon>Streptophyta</taxon>
        <taxon>Embryophyta</taxon>
        <taxon>Tracheophyta</taxon>
        <taxon>Spermatophyta</taxon>
        <taxon>Magnoliopsida</taxon>
        <taxon>eudicotyledons</taxon>
        <taxon>Gunneridae</taxon>
        <taxon>Pentapetalae</taxon>
        <taxon>asterids</taxon>
        <taxon>lamiids</taxon>
        <taxon>Lamiales</taxon>
        <taxon>Gesneriaceae</taxon>
        <taxon>Didymocarpoideae</taxon>
        <taxon>Trichosporeae</taxon>
        <taxon>Loxocarpinae</taxon>
        <taxon>Dorcoceras</taxon>
    </lineage>
</organism>
<name>A0A2Z6ZXV3_9LAMI</name>
<feature type="region of interest" description="Disordered" evidence="1">
    <location>
        <begin position="25"/>
        <end position="45"/>
    </location>
</feature>
<dbReference type="AlphaFoldDB" id="A0A2Z6ZXV3"/>
<dbReference type="EMBL" id="KV024547">
    <property type="protein sequence ID" value="KZV13881.1"/>
    <property type="molecule type" value="Genomic_DNA"/>
</dbReference>
<sequence>MVLRYTHTSQSGAAFAVCISRSIKMSGRERGRTSTPVDEPSPDSNARITQLLELLVEQSGRGNGQFSNSRGPNHDDSQEKLRRQKRKVWGLRGVNLI</sequence>
<proteinExistence type="predicted"/>
<keyword evidence="3" id="KW-1185">Reference proteome</keyword>
<dbReference type="Proteomes" id="UP000250235">
    <property type="component" value="Unassembled WGS sequence"/>
</dbReference>
<evidence type="ECO:0000313" key="2">
    <source>
        <dbReference type="EMBL" id="KZV13881.1"/>
    </source>
</evidence>
<feature type="region of interest" description="Disordered" evidence="1">
    <location>
        <begin position="59"/>
        <end position="97"/>
    </location>
</feature>